<dbReference type="CDD" id="cd00429">
    <property type="entry name" value="RPE"/>
    <property type="match status" value="1"/>
</dbReference>
<evidence type="ECO:0000256" key="2">
    <source>
        <dbReference type="ARBA" id="ARBA00023235"/>
    </source>
</evidence>
<dbReference type="Pfam" id="PF00834">
    <property type="entry name" value="Ribul_P_3_epim"/>
    <property type="match status" value="1"/>
</dbReference>
<accession>A0A1G2A8J7</accession>
<reference evidence="3 4" key="1">
    <citation type="journal article" date="2016" name="Nat. Commun.">
        <title>Thousands of microbial genomes shed light on interconnected biogeochemical processes in an aquifer system.</title>
        <authorList>
            <person name="Anantharaman K."/>
            <person name="Brown C.T."/>
            <person name="Hug L.A."/>
            <person name="Sharon I."/>
            <person name="Castelle C.J."/>
            <person name="Probst A.J."/>
            <person name="Thomas B.C."/>
            <person name="Singh A."/>
            <person name="Wilkins M.J."/>
            <person name="Karaoz U."/>
            <person name="Brodie E.L."/>
            <person name="Williams K.H."/>
            <person name="Hubbard S.S."/>
            <person name="Banfield J.F."/>
        </authorList>
    </citation>
    <scope>NUCLEOTIDE SEQUENCE [LARGE SCALE GENOMIC DNA]</scope>
</reference>
<dbReference type="GO" id="GO:0046872">
    <property type="term" value="F:metal ion binding"/>
    <property type="evidence" value="ECO:0007669"/>
    <property type="project" value="UniProtKB-KW"/>
</dbReference>
<dbReference type="GO" id="GO:0016857">
    <property type="term" value="F:racemase and epimerase activity, acting on carbohydrates and derivatives"/>
    <property type="evidence" value="ECO:0007669"/>
    <property type="project" value="InterPro"/>
</dbReference>
<protein>
    <recommendedName>
        <fullName evidence="5">Ribulose-phosphate 3-epimerase</fullName>
    </recommendedName>
</protein>
<evidence type="ECO:0000313" key="3">
    <source>
        <dbReference type="EMBL" id="OGY73132.1"/>
    </source>
</evidence>
<proteinExistence type="predicted"/>
<comment type="caution">
    <text evidence="3">The sequence shown here is derived from an EMBL/GenBank/DDBJ whole genome shotgun (WGS) entry which is preliminary data.</text>
</comment>
<dbReference type="GO" id="GO:0005975">
    <property type="term" value="P:carbohydrate metabolic process"/>
    <property type="evidence" value="ECO:0007669"/>
    <property type="project" value="InterPro"/>
</dbReference>
<gene>
    <name evidence="3" type="ORF">A3H61_02915</name>
</gene>
<sequence>MIQIIPAILEKEFSAIAQKIRRVEKEAPDIGLVQIDIADGVFVPNITWSRAEDLAEFSSSLTYEIHLMTQNPLRILDEWFALSRLKRIIIHKEACSRKDVSECAMRAHKAGKELAVALNPSTPVSAIIDELPQIDMVLLMGVDPGFAGQLFKEGVLSKIHELRAKAPAIPISVDGGINLETAPRIILAGATHLCLGSYLWKQENIGKAIRELQFL</sequence>
<dbReference type="PANTHER" id="PTHR11749">
    <property type="entry name" value="RIBULOSE-5-PHOSPHATE-3-EPIMERASE"/>
    <property type="match status" value="1"/>
</dbReference>
<dbReference type="InterPro" id="IPR011060">
    <property type="entry name" value="RibuloseP-bd_barrel"/>
</dbReference>
<keyword evidence="2" id="KW-0413">Isomerase</keyword>
<name>A0A1G2A8J7_9BACT</name>
<dbReference type="AlphaFoldDB" id="A0A1G2A8J7"/>
<evidence type="ECO:0000313" key="4">
    <source>
        <dbReference type="Proteomes" id="UP000178315"/>
    </source>
</evidence>
<dbReference type="Gene3D" id="3.20.20.70">
    <property type="entry name" value="Aldolase class I"/>
    <property type="match status" value="1"/>
</dbReference>
<dbReference type="Proteomes" id="UP000178315">
    <property type="component" value="Unassembled WGS sequence"/>
</dbReference>
<dbReference type="SUPFAM" id="SSF51366">
    <property type="entry name" value="Ribulose-phoshate binding barrel"/>
    <property type="match status" value="1"/>
</dbReference>
<evidence type="ECO:0008006" key="5">
    <source>
        <dbReference type="Google" id="ProtNLM"/>
    </source>
</evidence>
<dbReference type="EMBL" id="MHJU01000017">
    <property type="protein sequence ID" value="OGY73132.1"/>
    <property type="molecule type" value="Genomic_DNA"/>
</dbReference>
<organism evidence="3 4">
    <name type="scientific">Candidatus Jacksonbacteria bacterium RIFCSPLOWO2_02_FULL_44_20</name>
    <dbReference type="NCBI Taxonomy" id="1798460"/>
    <lineage>
        <taxon>Bacteria</taxon>
        <taxon>Candidatus Jacksoniibacteriota</taxon>
    </lineage>
</organism>
<dbReference type="InterPro" id="IPR013785">
    <property type="entry name" value="Aldolase_TIM"/>
</dbReference>
<dbReference type="InterPro" id="IPR000056">
    <property type="entry name" value="Ribul_P_3_epim-like"/>
</dbReference>
<evidence type="ECO:0000256" key="1">
    <source>
        <dbReference type="ARBA" id="ARBA00022723"/>
    </source>
</evidence>
<keyword evidence="1" id="KW-0479">Metal-binding</keyword>